<dbReference type="EMBL" id="GACK01002338">
    <property type="protein sequence ID" value="JAA62696.1"/>
    <property type="molecule type" value="mRNA"/>
</dbReference>
<proteinExistence type="evidence at transcript level"/>
<reference evidence="2" key="2">
    <citation type="journal article" date="2015" name="J. Proteomics">
        <title>Sexual differences in the sialomes of the zebra tick, Rhipicephalus pulchellus.</title>
        <authorList>
            <person name="Tan A.W."/>
            <person name="Francischetti I.M."/>
            <person name="Slovak M."/>
            <person name="Kini R.M."/>
            <person name="Ribeiro J.M."/>
        </authorList>
    </citation>
    <scope>NUCLEOTIDE SEQUENCE</scope>
    <source>
        <tissue evidence="2">Salivary gland</tissue>
    </source>
</reference>
<sequence length="532" mass="59706">LDAFKAHSSLQSVGDNAIIQLYSKEFETHIDIDENTILQDGCSIRVVDVCFIADAASSYEIAGSSDVSVIAVPERDEPDEAASSGSQQPLTRKESCSTYRDVSVIAEPERDEPDEIMAASLGSQQPLTRRERCSTYRDVSIVAVSEQDEPEIMAASSSRHYYQKAQVSFSFPKTPFDIKAQLTLCKQGEVPFALRKRIVDWLWFELSSYSLYPGPLYARAAKELVRQYPQLKDSCGDGYFSWQAALKFKAKNTRKKLPVGIIEVDAKRRIARACNSSGGEGATSTEGPKFLERKRAFWNAAFMTADDERSLTAHIDMMKREIRMAGGNAEKIRLSMDKTFHIRRDYIKHNPSLQDLLDLYPALGTERELHNEFQRLTGVSAKQKVSELVEKYGDRILALASRNGHPAQNFDNEYHCAAAVLMAIPRLVNESPRTIISQLTPGEIHAYPKVLHSAEQVVESSCMMVAFESLQLTAMDLVDGIALLLAVYWTFNVKYTLKAKRTCLLLEMLMGLEPSERLPRVFRAATEIMSEK</sequence>
<feature type="region of interest" description="Disordered" evidence="1">
    <location>
        <begin position="76"/>
        <end position="96"/>
    </location>
</feature>
<dbReference type="PANTHER" id="PTHR31025:SF25">
    <property type="entry name" value="ZINC FINGER (C2H2)-60"/>
    <property type="match status" value="1"/>
</dbReference>
<dbReference type="AlphaFoldDB" id="L7MER8"/>
<evidence type="ECO:0000313" key="2">
    <source>
        <dbReference type="EMBL" id="JAA62696.1"/>
    </source>
</evidence>
<evidence type="ECO:0000256" key="1">
    <source>
        <dbReference type="SAM" id="MobiDB-lite"/>
    </source>
</evidence>
<name>L7MER8_RHIPC</name>
<dbReference type="PANTHER" id="PTHR31025">
    <property type="entry name" value="SI:CH211-196P9.1-RELATED"/>
    <property type="match status" value="1"/>
</dbReference>
<reference evidence="2" key="1">
    <citation type="submission" date="2012-11" db="EMBL/GenBank/DDBJ databases">
        <authorList>
            <person name="Lucero-Rivera Y.E."/>
            <person name="Tovar-Ramirez D."/>
        </authorList>
    </citation>
    <scope>NUCLEOTIDE SEQUENCE</scope>
    <source>
        <tissue evidence="2">Salivary gland</tissue>
    </source>
</reference>
<feature type="non-terminal residue" evidence="2">
    <location>
        <position position="1"/>
    </location>
</feature>
<organism evidence="2">
    <name type="scientific">Rhipicephalus pulchellus</name>
    <name type="common">Yellow backed tick</name>
    <name type="synonym">Dermacentor pulchellus</name>
    <dbReference type="NCBI Taxonomy" id="72859"/>
    <lineage>
        <taxon>Eukaryota</taxon>
        <taxon>Metazoa</taxon>
        <taxon>Ecdysozoa</taxon>
        <taxon>Arthropoda</taxon>
        <taxon>Chelicerata</taxon>
        <taxon>Arachnida</taxon>
        <taxon>Acari</taxon>
        <taxon>Parasitiformes</taxon>
        <taxon>Ixodida</taxon>
        <taxon>Ixodoidea</taxon>
        <taxon>Ixodidae</taxon>
        <taxon>Rhipicephalinae</taxon>
        <taxon>Rhipicephalus</taxon>
        <taxon>Rhipicephalus</taxon>
    </lineage>
</organism>
<protein>
    <submittedName>
        <fullName evidence="2">Uncharacterized protein</fullName>
    </submittedName>
</protein>
<accession>L7MER8</accession>
<feature type="compositionally biased region" description="Polar residues" evidence="1">
    <location>
        <begin position="83"/>
        <end position="96"/>
    </location>
</feature>